<protein>
    <submittedName>
        <fullName evidence="2">Uncharacterized protein</fullName>
    </submittedName>
</protein>
<reference evidence="2 3" key="1">
    <citation type="submission" date="2014-07" db="EMBL/GenBank/DDBJ databases">
        <authorList>
            <person name="McCorrison J."/>
            <person name="Sanka R."/>
            <person name="Torralba M."/>
            <person name="Gillis M."/>
            <person name="Haft D.H."/>
            <person name="Methe B."/>
            <person name="Sutton G."/>
            <person name="Nelson K.E."/>
        </authorList>
    </citation>
    <scope>NUCLEOTIDE SEQUENCE [LARGE SCALE GENOMIC DNA]</scope>
    <source>
        <strain evidence="2 3">DNF00666</strain>
    </source>
</reference>
<keyword evidence="1" id="KW-0812">Transmembrane</keyword>
<feature type="transmembrane region" description="Helical" evidence="1">
    <location>
        <begin position="37"/>
        <end position="60"/>
    </location>
</feature>
<proteinExistence type="predicted"/>
<name>A0A096DB31_9BACT</name>
<evidence type="ECO:0000256" key="1">
    <source>
        <dbReference type="SAM" id="Phobius"/>
    </source>
</evidence>
<dbReference type="EMBL" id="JRNS01000130">
    <property type="protein sequence ID" value="KGF54729.1"/>
    <property type="molecule type" value="Genomic_DNA"/>
</dbReference>
<evidence type="ECO:0000313" key="2">
    <source>
        <dbReference type="EMBL" id="KGF54729.1"/>
    </source>
</evidence>
<keyword evidence="1" id="KW-0472">Membrane</keyword>
<keyword evidence="1" id="KW-1133">Transmembrane helix</keyword>
<organism evidence="2 3">
    <name type="scientific">Prevotella melaninogenica DNF00666</name>
    <dbReference type="NCBI Taxonomy" id="1401073"/>
    <lineage>
        <taxon>Bacteria</taxon>
        <taxon>Pseudomonadati</taxon>
        <taxon>Bacteroidota</taxon>
        <taxon>Bacteroidia</taxon>
        <taxon>Bacteroidales</taxon>
        <taxon>Prevotellaceae</taxon>
        <taxon>Prevotella</taxon>
    </lineage>
</organism>
<accession>A0A096DB31</accession>
<dbReference type="AlphaFoldDB" id="A0A096DB31"/>
<comment type="caution">
    <text evidence="2">The sequence shown here is derived from an EMBL/GenBank/DDBJ whole genome shotgun (WGS) entry which is preliminary data.</text>
</comment>
<gene>
    <name evidence="2" type="ORF">HMPREF0661_02045</name>
</gene>
<dbReference type="Proteomes" id="UP000029578">
    <property type="component" value="Unassembled WGS sequence"/>
</dbReference>
<sequence>MHPIFFVFYIFLHAIFEEKNMFVLNETNVELSDFGMIAFYICLLITFVNSILLYPFYLLILKNIKF</sequence>
<evidence type="ECO:0000313" key="3">
    <source>
        <dbReference type="Proteomes" id="UP000029578"/>
    </source>
</evidence>